<dbReference type="InterPro" id="IPR036252">
    <property type="entry name" value="Proteasome_activ_sf"/>
</dbReference>
<evidence type="ECO:0000259" key="3">
    <source>
        <dbReference type="Pfam" id="PF02252"/>
    </source>
</evidence>
<evidence type="ECO:0000256" key="1">
    <source>
        <dbReference type="ARBA" id="ARBA00005883"/>
    </source>
</evidence>
<dbReference type="AlphaFoldDB" id="A0A085MQZ4"/>
<dbReference type="Proteomes" id="UP000030758">
    <property type="component" value="Unassembled WGS sequence"/>
</dbReference>
<dbReference type="SUPFAM" id="SSF47216">
    <property type="entry name" value="Proteasome activator"/>
    <property type="match status" value="1"/>
</dbReference>
<dbReference type="Gene3D" id="1.20.120.180">
    <property type="entry name" value="Proteasome activator pa28, C-terminal domain"/>
    <property type="match status" value="1"/>
</dbReference>
<reference evidence="4" key="1">
    <citation type="journal article" date="2014" name="Nat. Genet.">
        <title>Genome and transcriptome of the porcine whipworm Trichuris suis.</title>
        <authorList>
            <person name="Jex A.R."/>
            <person name="Nejsum P."/>
            <person name="Schwarz E.M."/>
            <person name="Hu L."/>
            <person name="Young N.D."/>
            <person name="Hall R.S."/>
            <person name="Korhonen P.K."/>
            <person name="Liao S."/>
            <person name="Thamsborg S."/>
            <person name="Xia J."/>
            <person name="Xu P."/>
            <person name="Wang S."/>
            <person name="Scheerlinck J.P."/>
            <person name="Hofmann A."/>
            <person name="Sternberg P.W."/>
            <person name="Wang J."/>
            <person name="Gasser R.B."/>
        </authorList>
    </citation>
    <scope>NUCLEOTIDE SEQUENCE [LARGE SCALE GENOMIC DNA]</scope>
    <source>
        <strain evidence="4">DCEP-RM93F</strain>
    </source>
</reference>
<feature type="domain" description="Proteasome activator PA28 C-terminal" evidence="3">
    <location>
        <begin position="134"/>
        <end position="248"/>
    </location>
</feature>
<dbReference type="GO" id="GO:0061136">
    <property type="term" value="P:regulation of proteasomal protein catabolic process"/>
    <property type="evidence" value="ECO:0007669"/>
    <property type="project" value="TreeGrafter"/>
</dbReference>
<dbReference type="GO" id="GO:2000045">
    <property type="term" value="P:regulation of G1/S transition of mitotic cell cycle"/>
    <property type="evidence" value="ECO:0007669"/>
    <property type="project" value="TreeGrafter"/>
</dbReference>
<evidence type="ECO:0000256" key="2">
    <source>
        <dbReference type="ARBA" id="ARBA00022942"/>
    </source>
</evidence>
<sequence>MAIGDESAIYKLNEWKESFQAQSIKLLSESFPAHMRRIERTLQLPKFSLEHYERFTRGTALYNFGCCVQQTGVSMQRENEASHELVEFVEVLNSNRYIAELHSVVKPIFFDSILLLDKIRINWFPNFFKLVLFQLSRWIVFLIPKMETGDNLGVVTQEAALSLANQIIDSTNALLKWIFEYRAQRSKLLMTFMSCPFIEEKKEGILSFDRAEVESLIVSLKGLIYSFAYLHDFVKKNMEQITLPRCSSSYDIFQYPGCRSYYSKLGNALFHRFKKYIDEVSVQESARTTR</sequence>
<gene>
    <name evidence="4" type="ORF">M514_28180</name>
</gene>
<protein>
    <recommendedName>
        <fullName evidence="3">Proteasome activator PA28 C-terminal domain-containing protein</fullName>
    </recommendedName>
</protein>
<dbReference type="GO" id="GO:0005654">
    <property type="term" value="C:nucleoplasm"/>
    <property type="evidence" value="ECO:0007669"/>
    <property type="project" value="TreeGrafter"/>
</dbReference>
<keyword evidence="2" id="KW-0647">Proteasome</keyword>
<dbReference type="PANTHER" id="PTHR10660:SF2">
    <property type="entry name" value="LD45860P"/>
    <property type="match status" value="1"/>
</dbReference>
<evidence type="ECO:0000313" key="4">
    <source>
        <dbReference type="EMBL" id="KFD59640.1"/>
    </source>
</evidence>
<dbReference type="GO" id="GO:0061133">
    <property type="term" value="F:endopeptidase activator activity"/>
    <property type="evidence" value="ECO:0007669"/>
    <property type="project" value="TreeGrafter"/>
</dbReference>
<dbReference type="GO" id="GO:0005737">
    <property type="term" value="C:cytoplasm"/>
    <property type="evidence" value="ECO:0007669"/>
    <property type="project" value="TreeGrafter"/>
</dbReference>
<dbReference type="PANTHER" id="PTHR10660">
    <property type="entry name" value="PROTEASOME REGULATOR PA28"/>
    <property type="match status" value="1"/>
</dbReference>
<dbReference type="EMBL" id="KL367786">
    <property type="protein sequence ID" value="KFD59640.1"/>
    <property type="molecule type" value="Genomic_DNA"/>
</dbReference>
<organism evidence="4">
    <name type="scientific">Trichuris suis</name>
    <name type="common">pig whipworm</name>
    <dbReference type="NCBI Taxonomy" id="68888"/>
    <lineage>
        <taxon>Eukaryota</taxon>
        <taxon>Metazoa</taxon>
        <taxon>Ecdysozoa</taxon>
        <taxon>Nematoda</taxon>
        <taxon>Enoplea</taxon>
        <taxon>Dorylaimia</taxon>
        <taxon>Trichinellida</taxon>
        <taxon>Trichuridae</taxon>
        <taxon>Trichuris</taxon>
    </lineage>
</organism>
<dbReference type="GO" id="GO:0008537">
    <property type="term" value="C:proteasome activator complex"/>
    <property type="evidence" value="ECO:0007669"/>
    <property type="project" value="InterPro"/>
</dbReference>
<dbReference type="InterPro" id="IPR003186">
    <property type="entry name" value="PA28_C"/>
</dbReference>
<proteinExistence type="inferred from homology"/>
<dbReference type="InterPro" id="IPR009077">
    <property type="entry name" value="Proteasome_activ_PA28"/>
</dbReference>
<dbReference type="InterPro" id="IPR036997">
    <property type="entry name" value="PA28_C_sf"/>
</dbReference>
<name>A0A085MQZ4_9BILA</name>
<dbReference type="Pfam" id="PF02252">
    <property type="entry name" value="PA28_C"/>
    <property type="match status" value="1"/>
</dbReference>
<accession>A0A085MQZ4</accession>
<comment type="similarity">
    <text evidence="1">Belongs to the PA28 family.</text>
</comment>